<keyword evidence="6" id="KW-1185">Reference proteome</keyword>
<protein>
    <submittedName>
        <fullName evidence="5">Transcriptional regulator</fullName>
    </submittedName>
</protein>
<dbReference type="Gene3D" id="1.10.10.10">
    <property type="entry name" value="Winged helix-like DNA-binding domain superfamily/Winged helix DNA-binding domain"/>
    <property type="match status" value="1"/>
</dbReference>
<dbReference type="Pfam" id="PF01022">
    <property type="entry name" value="HTH_5"/>
    <property type="match status" value="1"/>
</dbReference>
<evidence type="ECO:0000256" key="1">
    <source>
        <dbReference type="ARBA" id="ARBA00023015"/>
    </source>
</evidence>
<dbReference type="EMBL" id="SHLY01000002">
    <property type="protein sequence ID" value="TAA47630.1"/>
    <property type="molecule type" value="Genomic_DNA"/>
</dbReference>
<dbReference type="PRINTS" id="PR00778">
    <property type="entry name" value="HTHARSR"/>
</dbReference>
<keyword evidence="1" id="KW-0805">Transcription regulation</keyword>
<dbReference type="SMART" id="SM00418">
    <property type="entry name" value="HTH_ARSR"/>
    <property type="match status" value="1"/>
</dbReference>
<gene>
    <name evidence="5" type="ORF">EXY25_07250</name>
</gene>
<comment type="caution">
    <text evidence="5">The sequence shown here is derived from an EMBL/GenBank/DDBJ whole genome shotgun (WGS) entry which is preliminary data.</text>
</comment>
<name>A0ABY1WSM9_9GAMM</name>
<dbReference type="CDD" id="cd00090">
    <property type="entry name" value="HTH_ARSR"/>
    <property type="match status" value="1"/>
</dbReference>
<dbReference type="InterPro" id="IPR011991">
    <property type="entry name" value="ArsR-like_HTH"/>
</dbReference>
<dbReference type="NCBIfam" id="NF033788">
    <property type="entry name" value="HTH_metalloreg"/>
    <property type="match status" value="1"/>
</dbReference>
<dbReference type="SUPFAM" id="SSF46785">
    <property type="entry name" value="Winged helix' DNA-binding domain"/>
    <property type="match status" value="1"/>
</dbReference>
<evidence type="ECO:0000259" key="4">
    <source>
        <dbReference type="PROSITE" id="PS50987"/>
    </source>
</evidence>
<reference evidence="6" key="1">
    <citation type="submission" date="2019-02" db="EMBL/GenBank/DDBJ databases">
        <title>Draft genome sequence of Muricauda sp. 176CP4-71.</title>
        <authorList>
            <person name="Park J.-S."/>
        </authorList>
    </citation>
    <scope>NUCLEOTIDE SEQUENCE [LARGE SCALE GENOMIC DNA]</scope>
    <source>
        <strain evidence="6">176GS2-150</strain>
    </source>
</reference>
<proteinExistence type="predicted"/>
<evidence type="ECO:0000313" key="6">
    <source>
        <dbReference type="Proteomes" id="UP000292544"/>
    </source>
</evidence>
<evidence type="ECO:0000313" key="5">
    <source>
        <dbReference type="EMBL" id="TAA47630.1"/>
    </source>
</evidence>
<dbReference type="Proteomes" id="UP000292544">
    <property type="component" value="Unassembled WGS sequence"/>
</dbReference>
<feature type="domain" description="HTH arsR-type" evidence="4">
    <location>
        <begin position="9"/>
        <end position="103"/>
    </location>
</feature>
<dbReference type="PROSITE" id="PS50987">
    <property type="entry name" value="HTH_ARSR_2"/>
    <property type="match status" value="1"/>
</dbReference>
<sequence length="104" mass="11454">MTPMNDIEQMKANAQQAADFLKQLAHPQRLLILCRLIEKEHSVAELQQGSGMSAPAFSQHLAQLRHAGLVSSRKEGQSVYYRIAQPSVATVINALHDVFCPSAD</sequence>
<dbReference type="PANTHER" id="PTHR43132">
    <property type="entry name" value="ARSENICAL RESISTANCE OPERON REPRESSOR ARSR-RELATED"/>
    <property type="match status" value="1"/>
</dbReference>
<organism evidence="5 6">
    <name type="scientific">Corallincola spongiicola</name>
    <dbReference type="NCBI Taxonomy" id="2520508"/>
    <lineage>
        <taxon>Bacteria</taxon>
        <taxon>Pseudomonadati</taxon>
        <taxon>Pseudomonadota</taxon>
        <taxon>Gammaproteobacteria</taxon>
        <taxon>Alteromonadales</taxon>
        <taxon>Psychromonadaceae</taxon>
        <taxon>Corallincola</taxon>
    </lineage>
</organism>
<dbReference type="InterPro" id="IPR001845">
    <property type="entry name" value="HTH_ArsR_DNA-bd_dom"/>
</dbReference>
<dbReference type="PANTHER" id="PTHR43132:SF2">
    <property type="entry name" value="ARSENICAL RESISTANCE OPERON REPRESSOR ARSR-RELATED"/>
    <property type="match status" value="1"/>
</dbReference>
<evidence type="ECO:0000256" key="2">
    <source>
        <dbReference type="ARBA" id="ARBA00023125"/>
    </source>
</evidence>
<dbReference type="InterPro" id="IPR036390">
    <property type="entry name" value="WH_DNA-bd_sf"/>
</dbReference>
<evidence type="ECO:0000256" key="3">
    <source>
        <dbReference type="ARBA" id="ARBA00023163"/>
    </source>
</evidence>
<dbReference type="InterPro" id="IPR051011">
    <property type="entry name" value="Metal_resp_trans_reg"/>
</dbReference>
<accession>A0ABY1WSM9</accession>
<dbReference type="InterPro" id="IPR036388">
    <property type="entry name" value="WH-like_DNA-bd_sf"/>
</dbReference>
<keyword evidence="3" id="KW-0804">Transcription</keyword>
<keyword evidence="2" id="KW-0238">DNA-binding</keyword>